<keyword evidence="4" id="KW-1185">Reference proteome</keyword>
<accession>A0A157QDG2</accession>
<dbReference type="PATRIC" id="fig|123899.6.peg.803"/>
<reference evidence="3 4" key="1">
    <citation type="submission" date="2016-04" db="EMBL/GenBank/DDBJ databases">
        <authorList>
            <consortium name="Pathogen Informatics"/>
        </authorList>
    </citation>
    <scope>NUCLEOTIDE SEQUENCE [LARGE SCALE GENOMIC DNA]</scope>
    <source>
        <strain evidence="3 4">H044680328</strain>
    </source>
</reference>
<dbReference type="InterPro" id="IPR011004">
    <property type="entry name" value="Trimer_LpxA-like_sf"/>
</dbReference>
<name>A0A157QDG2_9BORD</name>
<protein>
    <submittedName>
        <fullName evidence="3">Glycosyl transferase</fullName>
        <ecNumber evidence="3">2.3.1.89</ecNumber>
    </submittedName>
</protein>
<dbReference type="EMBL" id="LT546645">
    <property type="protein sequence ID" value="SAI67640.1"/>
    <property type="molecule type" value="Genomic_DNA"/>
</dbReference>
<dbReference type="eggNOG" id="COG1045">
    <property type="taxonomic scope" value="Bacteria"/>
</dbReference>
<dbReference type="PANTHER" id="PTHR43300:SF7">
    <property type="entry name" value="UDP-N-ACETYLBACILLOSAMINE N-ACETYLTRANSFERASE"/>
    <property type="match status" value="1"/>
</dbReference>
<dbReference type="Gene3D" id="2.160.10.10">
    <property type="entry name" value="Hexapeptide repeat proteins"/>
    <property type="match status" value="1"/>
</dbReference>
<evidence type="ECO:0000313" key="3">
    <source>
        <dbReference type="EMBL" id="SAI67640.1"/>
    </source>
</evidence>
<gene>
    <name evidence="3" type="primary">dapH</name>
    <name evidence="3" type="ORF">SAMEA3906487_00830</name>
</gene>
<evidence type="ECO:0000313" key="4">
    <source>
        <dbReference type="Proteomes" id="UP000076825"/>
    </source>
</evidence>
<sequence length="202" mass="20900">MKPRLCLLGAGGLGREVQAMLEAHYDIAGYLDTREDMQERLVGAVPVLGTPQMRPEDETLLFLCSVGDPALKASMVAGVKTHGGRFARVMLGTLGARSHFGLSCALAGVRISPDCRVGDYVHLATGVIVGHDTCVEDFVHVGDGAFIAGGCVIHAGALIQPRACIARGLTIGAGAEVGLGAVVLRDVPPGAVVLGNPARRIN</sequence>
<feature type="domain" description="PglD N-terminal" evidence="2">
    <location>
        <begin position="4"/>
        <end position="76"/>
    </location>
</feature>
<dbReference type="KEGG" id="btrm:SAMEA390648700830"/>
<dbReference type="AlphaFoldDB" id="A0A157QDG2"/>
<keyword evidence="3" id="KW-0012">Acyltransferase</keyword>
<dbReference type="PANTHER" id="PTHR43300">
    <property type="entry name" value="ACETYLTRANSFERASE"/>
    <property type="match status" value="1"/>
</dbReference>
<dbReference type="STRING" id="123899.SAMEA3906487_00830"/>
<dbReference type="SUPFAM" id="SSF51161">
    <property type="entry name" value="Trimeric LpxA-like enzymes"/>
    <property type="match status" value="1"/>
</dbReference>
<proteinExistence type="inferred from homology"/>
<dbReference type="Pfam" id="PF17836">
    <property type="entry name" value="PglD_N"/>
    <property type="match status" value="1"/>
</dbReference>
<organism evidence="3 4">
    <name type="scientific">Bordetella trematum</name>
    <dbReference type="NCBI Taxonomy" id="123899"/>
    <lineage>
        <taxon>Bacteria</taxon>
        <taxon>Pseudomonadati</taxon>
        <taxon>Pseudomonadota</taxon>
        <taxon>Betaproteobacteria</taxon>
        <taxon>Burkholderiales</taxon>
        <taxon>Alcaligenaceae</taxon>
        <taxon>Bordetella</taxon>
    </lineage>
</organism>
<dbReference type="RefSeq" id="WP_025515354.1">
    <property type="nucleotide sequence ID" value="NZ_CP016340.1"/>
</dbReference>
<dbReference type="InterPro" id="IPR041561">
    <property type="entry name" value="PglD_N"/>
</dbReference>
<dbReference type="GeneID" id="56587764"/>
<dbReference type="OrthoDB" id="272049at2"/>
<evidence type="ECO:0000259" key="2">
    <source>
        <dbReference type="Pfam" id="PF17836"/>
    </source>
</evidence>
<dbReference type="Gene3D" id="3.40.50.20">
    <property type="match status" value="1"/>
</dbReference>
<dbReference type="GO" id="GO:0047200">
    <property type="term" value="F:tetrahydrodipicolinate N-acetyltransferase activity"/>
    <property type="evidence" value="ECO:0007669"/>
    <property type="project" value="UniProtKB-EC"/>
</dbReference>
<comment type="similarity">
    <text evidence="1">Belongs to the transferase hexapeptide repeat family.</text>
</comment>
<keyword evidence="3" id="KW-0808">Transferase</keyword>
<dbReference type="EC" id="2.3.1.89" evidence="3"/>
<dbReference type="Proteomes" id="UP000076825">
    <property type="component" value="Chromosome 1"/>
</dbReference>
<evidence type="ECO:0000256" key="1">
    <source>
        <dbReference type="ARBA" id="ARBA00007274"/>
    </source>
</evidence>
<dbReference type="InterPro" id="IPR050179">
    <property type="entry name" value="Trans_hexapeptide_repeat"/>
</dbReference>